<evidence type="ECO:0000313" key="5">
    <source>
        <dbReference type="EMBL" id="KAL1586160.1"/>
    </source>
</evidence>
<keyword evidence="2" id="KW-0689">Ribosomal protein</keyword>
<evidence type="ECO:0000313" key="6">
    <source>
        <dbReference type="Proteomes" id="UP000803884"/>
    </source>
</evidence>
<organism evidence="5 6">
    <name type="scientific">Cladosporium halotolerans</name>
    <dbReference type="NCBI Taxonomy" id="1052096"/>
    <lineage>
        <taxon>Eukaryota</taxon>
        <taxon>Fungi</taxon>
        <taxon>Dikarya</taxon>
        <taxon>Ascomycota</taxon>
        <taxon>Pezizomycotina</taxon>
        <taxon>Dothideomycetes</taxon>
        <taxon>Dothideomycetidae</taxon>
        <taxon>Cladosporiales</taxon>
        <taxon>Cladosporiaceae</taxon>
        <taxon>Cladosporium</taxon>
    </lineage>
</organism>
<dbReference type="GeneID" id="96006303"/>
<dbReference type="GO" id="GO:0005840">
    <property type="term" value="C:ribosome"/>
    <property type="evidence" value="ECO:0007669"/>
    <property type="project" value="UniProtKB-KW"/>
</dbReference>
<dbReference type="InterPro" id="IPR012340">
    <property type="entry name" value="NA-bd_OB-fold"/>
</dbReference>
<comment type="similarity">
    <text evidence="1">Belongs to the universal ribosomal protein uS17 family.</text>
</comment>
<dbReference type="AlphaFoldDB" id="A0AB34KRJ7"/>
<accession>A0AB34KRJ7</accession>
<dbReference type="EMBL" id="JAAQHG020000016">
    <property type="protein sequence ID" value="KAL1586160.1"/>
    <property type="molecule type" value="Genomic_DNA"/>
</dbReference>
<dbReference type="InterPro" id="IPR000266">
    <property type="entry name" value="Ribosomal_uS17"/>
</dbReference>
<name>A0AB34KRJ7_9PEZI</name>
<evidence type="ECO:0000256" key="4">
    <source>
        <dbReference type="SAM" id="MobiDB-lite"/>
    </source>
</evidence>
<evidence type="ECO:0000256" key="3">
    <source>
        <dbReference type="ARBA" id="ARBA00023274"/>
    </source>
</evidence>
<evidence type="ECO:0000256" key="1">
    <source>
        <dbReference type="ARBA" id="ARBA00010254"/>
    </source>
</evidence>
<protein>
    <recommendedName>
        <fullName evidence="7">Nucleic acid-binding protein</fullName>
    </recommendedName>
</protein>
<keyword evidence="3" id="KW-0687">Ribonucleoprotein</keyword>
<sequence>MSARAFSLPIRAFSRPQIAQQAERYTCRRCLHASSQPRAQAEAAETTDSPAPTSTSDPSYEPTLTFAQRGYALSKSDRLVKRVLPHNVRPQLLQHVEPAMLQGREREAVEKMHKHHEIVGVVVRTGKMDKTVSVRVAGQRYEPRIGKYFADHTTHLVHDPNNSLAQGDVVSLHRLRVSSAVHHVVASIVTPFGTPIASRPPIPSPEERLAAYKAARLPKLHRRTLRREAAMGSAAAIAELKAMGLDPGAGVAPGAGETVGTEKGAGKKRTPAKGALLGSKGQKLPEGVLPGGKHEVGKIDARAKHNKEATVKRQEKAGENLREAQEVQKGLDGQGLEGR</sequence>
<dbReference type="CDD" id="cd00364">
    <property type="entry name" value="Ribosomal_uS17"/>
    <property type="match status" value="1"/>
</dbReference>
<feature type="region of interest" description="Disordered" evidence="4">
    <location>
        <begin position="253"/>
        <end position="339"/>
    </location>
</feature>
<dbReference type="Pfam" id="PF00366">
    <property type="entry name" value="Ribosomal_S17"/>
    <property type="match status" value="1"/>
</dbReference>
<feature type="compositionally biased region" description="Low complexity" evidence="4">
    <location>
        <begin position="41"/>
        <end position="59"/>
    </location>
</feature>
<dbReference type="Gene3D" id="2.40.50.140">
    <property type="entry name" value="Nucleic acid-binding proteins"/>
    <property type="match status" value="1"/>
</dbReference>
<feature type="region of interest" description="Disordered" evidence="4">
    <location>
        <begin position="36"/>
        <end position="62"/>
    </location>
</feature>
<evidence type="ECO:0008006" key="7">
    <source>
        <dbReference type="Google" id="ProtNLM"/>
    </source>
</evidence>
<dbReference type="SUPFAM" id="SSF50249">
    <property type="entry name" value="Nucleic acid-binding proteins"/>
    <property type="match status" value="1"/>
</dbReference>
<evidence type="ECO:0000256" key="2">
    <source>
        <dbReference type="ARBA" id="ARBA00022980"/>
    </source>
</evidence>
<keyword evidence="6" id="KW-1185">Reference proteome</keyword>
<dbReference type="RefSeq" id="XP_069229265.1">
    <property type="nucleotide sequence ID" value="XM_069373465.1"/>
</dbReference>
<dbReference type="GO" id="GO:1990904">
    <property type="term" value="C:ribonucleoprotein complex"/>
    <property type="evidence" value="ECO:0007669"/>
    <property type="project" value="UniProtKB-KW"/>
</dbReference>
<dbReference type="Proteomes" id="UP000803884">
    <property type="component" value="Unassembled WGS sequence"/>
</dbReference>
<proteinExistence type="inferred from homology"/>
<gene>
    <name evidence="5" type="ORF">WHR41_04859</name>
</gene>
<dbReference type="GO" id="GO:0003735">
    <property type="term" value="F:structural constituent of ribosome"/>
    <property type="evidence" value="ECO:0007669"/>
    <property type="project" value="InterPro"/>
</dbReference>
<dbReference type="GO" id="GO:0006412">
    <property type="term" value="P:translation"/>
    <property type="evidence" value="ECO:0007669"/>
    <property type="project" value="InterPro"/>
</dbReference>
<feature type="compositionally biased region" description="Basic and acidic residues" evidence="4">
    <location>
        <begin position="292"/>
        <end position="326"/>
    </location>
</feature>
<comment type="caution">
    <text evidence="5">The sequence shown here is derived from an EMBL/GenBank/DDBJ whole genome shotgun (WGS) entry which is preliminary data.</text>
</comment>
<reference evidence="5 6" key="1">
    <citation type="journal article" date="2020" name="Microbiol. Resour. Announc.">
        <title>Draft Genome Sequence of a Cladosporium Species Isolated from the Mesophotic Ascidian Didemnum maculosum.</title>
        <authorList>
            <person name="Gioti A."/>
            <person name="Siaperas R."/>
            <person name="Nikolaivits E."/>
            <person name="Le Goff G."/>
            <person name="Ouazzani J."/>
            <person name="Kotoulas G."/>
            <person name="Topakas E."/>
        </authorList>
    </citation>
    <scope>NUCLEOTIDE SEQUENCE [LARGE SCALE GENOMIC DNA]</scope>
    <source>
        <strain evidence="5 6">TM138-S3</strain>
    </source>
</reference>